<protein>
    <recommendedName>
        <fullName evidence="1">F-box associated beta-propeller type 1 domain-containing protein</fullName>
    </recommendedName>
</protein>
<keyword evidence="3" id="KW-1185">Reference proteome</keyword>
<accession>A0AAD8HFB4</accession>
<sequence length="212" mass="24217">MLYRFRMYSCNDDSWKELEHGFDFHLGFPSSCVVVKGNPFWIGLDGDMKEILLCVDVESEVIRVFSGPDYVETETTYTSILALEDKAAQIVYSLGTDPNNFINVYALEESSGVWTLIYNIESMGLQMPILFNCYRNGKFVMKGKHCRLFTYDTELQVVVALKALISLTGDICPFLSIMKSSFLENPPPDKLAPPMLIQDMKVYSFRVRILKL</sequence>
<dbReference type="InterPro" id="IPR006527">
    <property type="entry name" value="F-box-assoc_dom_typ1"/>
</dbReference>
<proteinExistence type="predicted"/>
<comment type="caution">
    <text evidence="2">The sequence shown here is derived from an EMBL/GenBank/DDBJ whole genome shotgun (WGS) entry which is preliminary data.</text>
</comment>
<feature type="domain" description="F-box associated beta-propeller type 1" evidence="1">
    <location>
        <begin position="4"/>
        <end position="122"/>
    </location>
</feature>
<dbReference type="AlphaFoldDB" id="A0AAD8HFB4"/>
<dbReference type="EMBL" id="JAUIZM010000009">
    <property type="protein sequence ID" value="KAK1365110.1"/>
    <property type="molecule type" value="Genomic_DNA"/>
</dbReference>
<reference evidence="2" key="1">
    <citation type="submission" date="2023-02" db="EMBL/GenBank/DDBJ databases">
        <title>Genome of toxic invasive species Heracleum sosnowskyi carries increased number of genes despite the absence of recent whole-genome duplications.</title>
        <authorList>
            <person name="Schelkunov M."/>
            <person name="Shtratnikova V."/>
            <person name="Makarenko M."/>
            <person name="Klepikova A."/>
            <person name="Omelchenko D."/>
            <person name="Novikova G."/>
            <person name="Obukhova E."/>
            <person name="Bogdanov V."/>
            <person name="Penin A."/>
            <person name="Logacheva M."/>
        </authorList>
    </citation>
    <scope>NUCLEOTIDE SEQUENCE</scope>
    <source>
        <strain evidence="2">Hsosn_3</strain>
        <tissue evidence="2">Leaf</tissue>
    </source>
</reference>
<evidence type="ECO:0000259" key="1">
    <source>
        <dbReference type="Pfam" id="PF07734"/>
    </source>
</evidence>
<evidence type="ECO:0000313" key="3">
    <source>
        <dbReference type="Proteomes" id="UP001237642"/>
    </source>
</evidence>
<evidence type="ECO:0000313" key="2">
    <source>
        <dbReference type="EMBL" id="KAK1365110.1"/>
    </source>
</evidence>
<reference evidence="2" key="2">
    <citation type="submission" date="2023-05" db="EMBL/GenBank/DDBJ databases">
        <authorList>
            <person name="Schelkunov M.I."/>
        </authorList>
    </citation>
    <scope>NUCLEOTIDE SEQUENCE</scope>
    <source>
        <strain evidence="2">Hsosn_3</strain>
        <tissue evidence="2">Leaf</tissue>
    </source>
</reference>
<gene>
    <name evidence="2" type="ORF">POM88_040671</name>
</gene>
<dbReference type="Proteomes" id="UP001237642">
    <property type="component" value="Unassembled WGS sequence"/>
</dbReference>
<name>A0AAD8HFB4_9APIA</name>
<organism evidence="2 3">
    <name type="scientific">Heracleum sosnowskyi</name>
    <dbReference type="NCBI Taxonomy" id="360622"/>
    <lineage>
        <taxon>Eukaryota</taxon>
        <taxon>Viridiplantae</taxon>
        <taxon>Streptophyta</taxon>
        <taxon>Embryophyta</taxon>
        <taxon>Tracheophyta</taxon>
        <taxon>Spermatophyta</taxon>
        <taxon>Magnoliopsida</taxon>
        <taxon>eudicotyledons</taxon>
        <taxon>Gunneridae</taxon>
        <taxon>Pentapetalae</taxon>
        <taxon>asterids</taxon>
        <taxon>campanulids</taxon>
        <taxon>Apiales</taxon>
        <taxon>Apiaceae</taxon>
        <taxon>Apioideae</taxon>
        <taxon>apioid superclade</taxon>
        <taxon>Tordylieae</taxon>
        <taxon>Tordyliinae</taxon>
        <taxon>Heracleum</taxon>
    </lineage>
</organism>
<dbReference type="Pfam" id="PF07734">
    <property type="entry name" value="FBA_1"/>
    <property type="match status" value="1"/>
</dbReference>